<keyword evidence="2" id="KW-1185">Reference proteome</keyword>
<dbReference type="AlphaFoldDB" id="A0A1J0VXS1"/>
<sequence length="171" mass="19413">MVTNGENTEIEYLKGLAGSGLLNRLVRAPKVAFANCAPGALVDWAIRERERNGYDLVFAVTDKDAFETDSALRKAARHQVRLIVSNPCFESWLVFHFENCRSFLSCADEAKRRLRRYVPEYDKTALRFTDFEAGVLEAVQRTRGHGGDLSVNPTSTMWQLIDELREPECAR</sequence>
<evidence type="ECO:0000313" key="1">
    <source>
        <dbReference type="EMBL" id="APE36801.1"/>
    </source>
</evidence>
<dbReference type="Pfam" id="PF13707">
    <property type="entry name" value="RloB"/>
    <property type="match status" value="1"/>
</dbReference>
<gene>
    <name evidence="1" type="ORF">BOX37_25930</name>
</gene>
<organism evidence="1 2">
    <name type="scientific">Nocardia mangyaensis</name>
    <dbReference type="NCBI Taxonomy" id="2213200"/>
    <lineage>
        <taxon>Bacteria</taxon>
        <taxon>Bacillati</taxon>
        <taxon>Actinomycetota</taxon>
        <taxon>Actinomycetes</taxon>
        <taxon>Mycobacteriales</taxon>
        <taxon>Nocardiaceae</taxon>
        <taxon>Nocardia</taxon>
    </lineage>
</organism>
<reference evidence="1" key="1">
    <citation type="submission" date="2016-11" db="EMBL/GenBank/DDBJ databases">
        <authorList>
            <person name="Jaros S."/>
            <person name="Januszkiewicz K."/>
            <person name="Wedrychowicz H."/>
        </authorList>
    </citation>
    <scope>NUCLEOTIDE SEQUENCE [LARGE SCALE GENOMIC DNA]</scope>
    <source>
        <strain evidence="1">Y48</strain>
    </source>
</reference>
<dbReference type="EMBL" id="CP018082">
    <property type="protein sequence ID" value="APE36801.1"/>
    <property type="molecule type" value="Genomic_DNA"/>
</dbReference>
<dbReference type="Proteomes" id="UP000183810">
    <property type="component" value="Chromosome"/>
</dbReference>
<dbReference type="InterPro" id="IPR025591">
    <property type="entry name" value="RloB"/>
</dbReference>
<proteinExistence type="predicted"/>
<dbReference type="KEGG" id="nsl:BOX37_25930"/>
<evidence type="ECO:0000313" key="2">
    <source>
        <dbReference type="Proteomes" id="UP000183810"/>
    </source>
</evidence>
<accession>A0A1J0VXS1</accession>
<name>A0A1J0VXS1_9NOCA</name>
<evidence type="ECO:0008006" key="3">
    <source>
        <dbReference type="Google" id="ProtNLM"/>
    </source>
</evidence>
<protein>
    <recommendedName>
        <fullName evidence="3">RloB-like protein</fullName>
    </recommendedName>
</protein>